<dbReference type="Pfam" id="PF00072">
    <property type="entry name" value="Response_reg"/>
    <property type="match status" value="1"/>
</dbReference>
<name>A0A5B9QPM1_9BACT</name>
<evidence type="ECO:0000313" key="7">
    <source>
        <dbReference type="EMBL" id="QEG39620.1"/>
    </source>
</evidence>
<dbReference type="PANTHER" id="PTHR44688:SF16">
    <property type="entry name" value="DNA-BINDING TRANSCRIPTIONAL ACTIVATOR DEVR_DOSR"/>
    <property type="match status" value="1"/>
</dbReference>
<gene>
    <name evidence="7" type="primary">todT</name>
    <name evidence="7" type="ORF">UC8_16160</name>
</gene>
<evidence type="ECO:0000259" key="6">
    <source>
        <dbReference type="PROSITE" id="PS50110"/>
    </source>
</evidence>
<dbReference type="GO" id="GO:0000160">
    <property type="term" value="P:phosphorelay signal transduction system"/>
    <property type="evidence" value="ECO:0007669"/>
    <property type="project" value="InterPro"/>
</dbReference>
<dbReference type="PROSITE" id="PS50110">
    <property type="entry name" value="RESPONSE_REGULATORY"/>
    <property type="match status" value="1"/>
</dbReference>
<dbReference type="PROSITE" id="PS00622">
    <property type="entry name" value="HTH_LUXR_1"/>
    <property type="match status" value="1"/>
</dbReference>
<dbReference type="AlphaFoldDB" id="A0A5B9QPM1"/>
<evidence type="ECO:0000313" key="8">
    <source>
        <dbReference type="Proteomes" id="UP000325286"/>
    </source>
</evidence>
<dbReference type="SMART" id="SM00448">
    <property type="entry name" value="REC"/>
    <property type="match status" value="1"/>
</dbReference>
<accession>A0A5B9QPM1</accession>
<dbReference type="InterPro" id="IPR001789">
    <property type="entry name" value="Sig_transdc_resp-reg_receiver"/>
</dbReference>
<dbReference type="GO" id="GO:0006355">
    <property type="term" value="P:regulation of DNA-templated transcription"/>
    <property type="evidence" value="ECO:0007669"/>
    <property type="project" value="InterPro"/>
</dbReference>
<dbReference type="PANTHER" id="PTHR44688">
    <property type="entry name" value="DNA-BINDING TRANSCRIPTIONAL ACTIVATOR DEVR_DOSR"/>
    <property type="match status" value="1"/>
</dbReference>
<dbReference type="GO" id="GO:0003677">
    <property type="term" value="F:DNA binding"/>
    <property type="evidence" value="ECO:0007669"/>
    <property type="project" value="UniProtKB-KW"/>
</dbReference>
<evidence type="ECO:0000256" key="3">
    <source>
        <dbReference type="ARBA" id="ARBA00023163"/>
    </source>
</evidence>
<sequence>MGPWSNSPLCWKGQREFGASIVKQPTVYLLEDDCASRASITQFLHGQRLTVFAFADPGTFLQNYDAEVANCLLLRLRIADTSGSAVARQVASQGYCPPYIVLSEQAGISDAIEAMKNGAMDFLEKPVNPQQLLMRIEQALNEDERRRSNRTIRSSIRSRIQSLSSREREVLKLVMEGCLTKQIAKQLNISTKTVEAHRANIVRKMHVCSFLQVVQMVAIEQTVQNDAPFLAVADSYLQ</sequence>
<keyword evidence="3" id="KW-0804">Transcription</keyword>
<evidence type="ECO:0000256" key="2">
    <source>
        <dbReference type="ARBA" id="ARBA00023125"/>
    </source>
</evidence>
<dbReference type="PROSITE" id="PS50043">
    <property type="entry name" value="HTH_LUXR_2"/>
    <property type="match status" value="1"/>
</dbReference>
<dbReference type="Gene3D" id="1.10.10.10">
    <property type="entry name" value="Winged helix-like DNA-binding domain superfamily/Winged helix DNA-binding domain"/>
    <property type="match status" value="1"/>
</dbReference>
<protein>
    <submittedName>
        <fullName evidence="7">Response regulator protein TodT</fullName>
    </submittedName>
</protein>
<dbReference type="Pfam" id="PF00196">
    <property type="entry name" value="GerE"/>
    <property type="match status" value="1"/>
</dbReference>
<comment type="caution">
    <text evidence="4">Lacks conserved residue(s) required for the propagation of feature annotation.</text>
</comment>
<dbReference type="EMBL" id="CP042914">
    <property type="protein sequence ID" value="QEG39620.1"/>
    <property type="molecule type" value="Genomic_DNA"/>
</dbReference>
<dbReference type="InterPro" id="IPR016032">
    <property type="entry name" value="Sig_transdc_resp-reg_C-effctor"/>
</dbReference>
<dbReference type="Gene3D" id="3.40.50.2300">
    <property type="match status" value="1"/>
</dbReference>
<dbReference type="KEGG" id="rul:UC8_16160"/>
<dbReference type="Proteomes" id="UP000325286">
    <property type="component" value="Chromosome"/>
</dbReference>
<evidence type="ECO:0000256" key="4">
    <source>
        <dbReference type="PROSITE-ProRule" id="PRU00169"/>
    </source>
</evidence>
<evidence type="ECO:0000256" key="1">
    <source>
        <dbReference type="ARBA" id="ARBA00023015"/>
    </source>
</evidence>
<organism evidence="7 8">
    <name type="scientific">Roseimaritima ulvae</name>
    <dbReference type="NCBI Taxonomy" id="980254"/>
    <lineage>
        <taxon>Bacteria</taxon>
        <taxon>Pseudomonadati</taxon>
        <taxon>Planctomycetota</taxon>
        <taxon>Planctomycetia</taxon>
        <taxon>Pirellulales</taxon>
        <taxon>Pirellulaceae</taxon>
        <taxon>Roseimaritima</taxon>
    </lineage>
</organism>
<reference evidence="7 8" key="1">
    <citation type="submission" date="2019-08" db="EMBL/GenBank/DDBJ databases">
        <title>Deep-cultivation of Planctomycetes and their phenomic and genomic characterization uncovers novel biology.</title>
        <authorList>
            <person name="Wiegand S."/>
            <person name="Jogler M."/>
            <person name="Boedeker C."/>
            <person name="Pinto D."/>
            <person name="Vollmers J."/>
            <person name="Rivas-Marin E."/>
            <person name="Kohn T."/>
            <person name="Peeters S.H."/>
            <person name="Heuer A."/>
            <person name="Rast P."/>
            <person name="Oberbeckmann S."/>
            <person name="Bunk B."/>
            <person name="Jeske O."/>
            <person name="Meyerdierks A."/>
            <person name="Storesund J.E."/>
            <person name="Kallscheuer N."/>
            <person name="Luecker S."/>
            <person name="Lage O.M."/>
            <person name="Pohl T."/>
            <person name="Merkel B.J."/>
            <person name="Hornburger P."/>
            <person name="Mueller R.-W."/>
            <person name="Bruemmer F."/>
            <person name="Labrenz M."/>
            <person name="Spormann A.M."/>
            <person name="Op den Camp H."/>
            <person name="Overmann J."/>
            <person name="Amann R."/>
            <person name="Jetten M.S.M."/>
            <person name="Mascher T."/>
            <person name="Medema M.H."/>
            <person name="Devos D.P."/>
            <person name="Kaster A.-K."/>
            <person name="Ovreas L."/>
            <person name="Rohde M."/>
            <person name="Galperin M.Y."/>
            <person name="Jogler C."/>
        </authorList>
    </citation>
    <scope>NUCLEOTIDE SEQUENCE [LARGE SCALE GENOMIC DNA]</scope>
    <source>
        <strain evidence="7 8">UC8</strain>
    </source>
</reference>
<keyword evidence="8" id="KW-1185">Reference proteome</keyword>
<dbReference type="PRINTS" id="PR00038">
    <property type="entry name" value="HTHLUXR"/>
</dbReference>
<dbReference type="InterPro" id="IPR011006">
    <property type="entry name" value="CheY-like_superfamily"/>
</dbReference>
<keyword evidence="1" id="KW-0805">Transcription regulation</keyword>
<dbReference type="CDD" id="cd06170">
    <property type="entry name" value="LuxR_C_like"/>
    <property type="match status" value="1"/>
</dbReference>
<keyword evidence="2" id="KW-0238">DNA-binding</keyword>
<evidence type="ECO:0000259" key="5">
    <source>
        <dbReference type="PROSITE" id="PS50043"/>
    </source>
</evidence>
<feature type="domain" description="HTH luxR-type" evidence="5">
    <location>
        <begin position="156"/>
        <end position="221"/>
    </location>
</feature>
<dbReference type="SUPFAM" id="SSF52172">
    <property type="entry name" value="CheY-like"/>
    <property type="match status" value="1"/>
</dbReference>
<dbReference type="SMART" id="SM00421">
    <property type="entry name" value="HTH_LUXR"/>
    <property type="match status" value="1"/>
</dbReference>
<dbReference type="InterPro" id="IPR000792">
    <property type="entry name" value="Tscrpt_reg_LuxR_C"/>
</dbReference>
<feature type="domain" description="Response regulatory" evidence="6">
    <location>
        <begin position="26"/>
        <end position="140"/>
    </location>
</feature>
<dbReference type="InterPro" id="IPR036388">
    <property type="entry name" value="WH-like_DNA-bd_sf"/>
</dbReference>
<proteinExistence type="predicted"/>
<dbReference type="SUPFAM" id="SSF46894">
    <property type="entry name" value="C-terminal effector domain of the bipartite response regulators"/>
    <property type="match status" value="1"/>
</dbReference>